<accession>A0A914QBL0</accession>
<dbReference type="Gene3D" id="1.50.40.10">
    <property type="entry name" value="Mitochondrial carrier domain"/>
    <property type="match status" value="1"/>
</dbReference>
<proteinExistence type="inferred from homology"/>
<keyword evidence="7" id="KW-0106">Calcium</keyword>
<dbReference type="Pfam" id="PF00153">
    <property type="entry name" value="Mito_carr"/>
    <property type="match status" value="3"/>
</dbReference>
<evidence type="ECO:0000256" key="13">
    <source>
        <dbReference type="RuleBase" id="RU000488"/>
    </source>
</evidence>
<dbReference type="GO" id="GO:0015183">
    <property type="term" value="F:L-aspartate transmembrane transporter activity"/>
    <property type="evidence" value="ECO:0007669"/>
    <property type="project" value="TreeGrafter"/>
</dbReference>
<dbReference type="InterPro" id="IPR002067">
    <property type="entry name" value="MCP"/>
</dbReference>
<feature type="transmembrane region" description="Helical" evidence="14">
    <location>
        <begin position="351"/>
        <end position="376"/>
    </location>
</feature>
<name>A0A914QBL0_9BILA</name>
<evidence type="ECO:0000256" key="6">
    <source>
        <dbReference type="ARBA" id="ARBA00022792"/>
    </source>
</evidence>
<dbReference type="WBParaSite" id="PDA_v2.g28616.t1">
    <property type="protein sequence ID" value="PDA_v2.g28616.t1"/>
    <property type="gene ID" value="PDA_v2.g28616"/>
</dbReference>
<evidence type="ECO:0000256" key="7">
    <source>
        <dbReference type="ARBA" id="ARBA00022837"/>
    </source>
</evidence>
<keyword evidence="5" id="KW-0677">Repeat</keyword>
<evidence type="ECO:0000256" key="2">
    <source>
        <dbReference type="ARBA" id="ARBA00006375"/>
    </source>
</evidence>
<dbReference type="AlphaFoldDB" id="A0A914QBL0"/>
<keyword evidence="15" id="KW-1185">Reference proteome</keyword>
<dbReference type="FunFam" id="1.50.40.10:FF:000004">
    <property type="entry name" value="Calcium-binding mitochondrial carrier protein Aralar1"/>
    <property type="match status" value="1"/>
</dbReference>
<evidence type="ECO:0000256" key="4">
    <source>
        <dbReference type="ARBA" id="ARBA00022692"/>
    </source>
</evidence>
<comment type="subcellular location">
    <subcellularLocation>
        <location evidence="1">Mitochondrion inner membrane</location>
        <topology evidence="1">Multi-pass membrane protein</topology>
    </subcellularLocation>
</comment>
<dbReference type="GO" id="GO:0005743">
    <property type="term" value="C:mitochondrial inner membrane"/>
    <property type="evidence" value="ECO:0007669"/>
    <property type="project" value="UniProtKB-SubCell"/>
</dbReference>
<keyword evidence="6" id="KW-0999">Mitochondrion inner membrane</keyword>
<sequence>MGFVAFEFIIIGFFVVKLKDFVESNDSNQKTFFAAFLESLYRFVLGSIAGACGATAVYPIDLVKTRMQNQRSNSTNVITYKNSFDCFLKVVKNEGFCGLYRGLLPQIVGVAPEKAIKLSTNDFMRGKLTFDGKISLICEIIAGGCAGAAQVIFTNPLEIVKIRLQVAGESTEKKKINVFTVLKDLGFIGLYEGIQACLLRDVLFSMIYFTAYAHAKIATQDANGINHPVSLFISALIAAVPAAALVTPADVIKTRLQVAARAGQTTYTGIIDCVKKMLKEEGFLAFWKGTIARVLRSSPQFAVTLLTYEMLQRLFFVNFNGSKSSLNFIANETMIDTTSKNISHGETTNELLFSSIAIFTLLINVFIGISTTLYLYRRTKNEKSEIPEIALMVMS</sequence>
<evidence type="ECO:0000256" key="3">
    <source>
        <dbReference type="ARBA" id="ARBA00022448"/>
    </source>
</evidence>
<dbReference type="PROSITE" id="PS50920">
    <property type="entry name" value="SOLCAR"/>
    <property type="match status" value="3"/>
</dbReference>
<evidence type="ECO:0000256" key="8">
    <source>
        <dbReference type="ARBA" id="ARBA00022989"/>
    </source>
</evidence>
<feature type="repeat" description="Solcar" evidence="12">
    <location>
        <begin position="226"/>
        <end position="314"/>
    </location>
</feature>
<dbReference type="InterPro" id="IPR018108">
    <property type="entry name" value="MCP_transmembrane"/>
</dbReference>
<dbReference type="PRINTS" id="PR00926">
    <property type="entry name" value="MITOCARRIER"/>
</dbReference>
<keyword evidence="8 14" id="KW-1133">Transmembrane helix</keyword>
<evidence type="ECO:0000256" key="9">
    <source>
        <dbReference type="ARBA" id="ARBA00023128"/>
    </source>
</evidence>
<evidence type="ECO:0000313" key="16">
    <source>
        <dbReference type="WBParaSite" id="PDA_v2.g28616.t1"/>
    </source>
</evidence>
<comment type="subunit">
    <text evidence="11">Homodimer (via N-terminus).</text>
</comment>
<dbReference type="PANTHER" id="PTHR45678:SF9">
    <property type="entry name" value="CALCIUM-BINDING MITOCHONDRIAL CARRIER PROTEIN ARALAR1"/>
    <property type="match status" value="1"/>
</dbReference>
<keyword evidence="10 12" id="KW-0472">Membrane</keyword>
<evidence type="ECO:0000313" key="15">
    <source>
        <dbReference type="Proteomes" id="UP000887578"/>
    </source>
</evidence>
<dbReference type="InterPro" id="IPR023395">
    <property type="entry name" value="MCP_dom_sf"/>
</dbReference>
<evidence type="ECO:0000256" key="14">
    <source>
        <dbReference type="SAM" id="Phobius"/>
    </source>
</evidence>
<evidence type="ECO:0000256" key="12">
    <source>
        <dbReference type="PROSITE-ProRule" id="PRU00282"/>
    </source>
</evidence>
<keyword evidence="3 13" id="KW-0813">Transport</keyword>
<protein>
    <submittedName>
        <fullName evidence="16">Mitochondrial carrier protein</fullName>
    </submittedName>
</protein>
<dbReference type="PANTHER" id="PTHR45678">
    <property type="entry name" value="MITOCHONDRIAL 2-OXODICARBOXYLATE CARRIER 1-RELATED"/>
    <property type="match status" value="1"/>
</dbReference>
<feature type="repeat" description="Solcar" evidence="12">
    <location>
        <begin position="37"/>
        <end position="127"/>
    </location>
</feature>
<evidence type="ECO:0000256" key="10">
    <source>
        <dbReference type="ARBA" id="ARBA00023136"/>
    </source>
</evidence>
<dbReference type="GO" id="GO:0005313">
    <property type="term" value="F:L-glutamate transmembrane transporter activity"/>
    <property type="evidence" value="ECO:0007669"/>
    <property type="project" value="TreeGrafter"/>
</dbReference>
<evidence type="ECO:0000256" key="5">
    <source>
        <dbReference type="ARBA" id="ARBA00022737"/>
    </source>
</evidence>
<organism evidence="15 16">
    <name type="scientific">Panagrolaimus davidi</name>
    <dbReference type="NCBI Taxonomy" id="227884"/>
    <lineage>
        <taxon>Eukaryota</taxon>
        <taxon>Metazoa</taxon>
        <taxon>Ecdysozoa</taxon>
        <taxon>Nematoda</taxon>
        <taxon>Chromadorea</taxon>
        <taxon>Rhabditida</taxon>
        <taxon>Tylenchina</taxon>
        <taxon>Panagrolaimomorpha</taxon>
        <taxon>Panagrolaimoidea</taxon>
        <taxon>Panagrolaimidae</taxon>
        <taxon>Panagrolaimus</taxon>
    </lineage>
</organism>
<dbReference type="InterPro" id="IPR051028">
    <property type="entry name" value="Mito_Solute_Carrier"/>
</dbReference>
<evidence type="ECO:0000256" key="1">
    <source>
        <dbReference type="ARBA" id="ARBA00004448"/>
    </source>
</evidence>
<reference evidence="16" key="1">
    <citation type="submission" date="2022-11" db="UniProtKB">
        <authorList>
            <consortium name="WormBaseParasite"/>
        </authorList>
    </citation>
    <scope>IDENTIFICATION</scope>
</reference>
<comment type="similarity">
    <text evidence="2 13">Belongs to the mitochondrial carrier (TC 2.A.29) family.</text>
</comment>
<dbReference type="GO" id="GO:0043490">
    <property type="term" value="P:malate-aspartate shuttle"/>
    <property type="evidence" value="ECO:0007669"/>
    <property type="project" value="TreeGrafter"/>
</dbReference>
<evidence type="ECO:0000256" key="11">
    <source>
        <dbReference type="ARBA" id="ARBA00038674"/>
    </source>
</evidence>
<keyword evidence="9" id="KW-0496">Mitochondrion</keyword>
<feature type="repeat" description="Solcar" evidence="12">
    <location>
        <begin position="134"/>
        <end position="218"/>
    </location>
</feature>
<keyword evidence="4 12" id="KW-0812">Transmembrane</keyword>
<dbReference type="SUPFAM" id="SSF103506">
    <property type="entry name" value="Mitochondrial carrier"/>
    <property type="match status" value="1"/>
</dbReference>
<dbReference type="Proteomes" id="UP000887578">
    <property type="component" value="Unplaced"/>
</dbReference>